<name>A0A3S9MYJ2_9FLAO</name>
<dbReference type="EMBL" id="CP034549">
    <property type="protein sequence ID" value="AZQ44250.1"/>
    <property type="molecule type" value="Genomic_DNA"/>
</dbReference>
<dbReference type="OrthoDB" id="1453593at2"/>
<dbReference type="AlphaFoldDB" id="A0A3S9MYJ2"/>
<dbReference type="RefSeq" id="WP_126447504.1">
    <property type="nucleotide sequence ID" value="NZ_CP034549.1"/>
</dbReference>
<reference evidence="2 3" key="1">
    <citation type="submission" date="2018-12" db="EMBL/GenBank/DDBJ databases">
        <title>Complete genome of Nonlabens sp. MJ115.</title>
        <authorList>
            <person name="Choi H.S."/>
            <person name="Jung J."/>
        </authorList>
    </citation>
    <scope>NUCLEOTIDE SEQUENCE [LARGE SCALE GENOMIC DNA]</scope>
    <source>
        <strain evidence="2 3">MJ115</strain>
    </source>
</reference>
<keyword evidence="3" id="KW-1185">Reference proteome</keyword>
<gene>
    <name evidence="2" type="ORF">EJ995_08375</name>
</gene>
<feature type="chain" id="PRO_5019567904" evidence="1">
    <location>
        <begin position="21"/>
        <end position="121"/>
    </location>
</feature>
<evidence type="ECO:0000313" key="3">
    <source>
        <dbReference type="Proteomes" id="UP000279600"/>
    </source>
</evidence>
<protein>
    <submittedName>
        <fullName evidence="2">Uncharacterized protein</fullName>
    </submittedName>
</protein>
<accession>A0A3S9MYJ2</accession>
<organism evidence="2 3">
    <name type="scientific">Nonlabens ponticola</name>
    <dbReference type="NCBI Taxonomy" id="2496866"/>
    <lineage>
        <taxon>Bacteria</taxon>
        <taxon>Pseudomonadati</taxon>
        <taxon>Bacteroidota</taxon>
        <taxon>Flavobacteriia</taxon>
        <taxon>Flavobacteriales</taxon>
        <taxon>Flavobacteriaceae</taxon>
        <taxon>Nonlabens</taxon>
    </lineage>
</organism>
<dbReference type="Proteomes" id="UP000279600">
    <property type="component" value="Chromosome"/>
</dbReference>
<feature type="signal peptide" evidence="1">
    <location>
        <begin position="1"/>
        <end position="20"/>
    </location>
</feature>
<sequence length="121" mass="14218">MKNLTLLLLLMGCLQLSAQAYVEPYADQEISQEAKNLALEFDQELSLTERQLMLTERKNEEFIKRYQEVIDDDSIDVSLKNNLLSDLYREQGREMADILTRPQLLVYSRIRDELQPLIVIR</sequence>
<evidence type="ECO:0000313" key="2">
    <source>
        <dbReference type="EMBL" id="AZQ44250.1"/>
    </source>
</evidence>
<dbReference type="KEGG" id="noj:EJ995_08375"/>
<proteinExistence type="predicted"/>
<keyword evidence="1" id="KW-0732">Signal</keyword>
<evidence type="ECO:0000256" key="1">
    <source>
        <dbReference type="SAM" id="SignalP"/>
    </source>
</evidence>